<dbReference type="PROSITE" id="PS50222">
    <property type="entry name" value="EF_HAND_2"/>
    <property type="match status" value="1"/>
</dbReference>
<dbReference type="RefSeq" id="XP_002785526.1">
    <property type="nucleotide sequence ID" value="XM_002785480.1"/>
</dbReference>
<proteinExistence type="predicted"/>
<name>C5KDL9_PERM5</name>
<dbReference type="GeneID" id="9062376"/>
<accession>C5KDL9</accession>
<dbReference type="Proteomes" id="UP000007800">
    <property type="component" value="Unassembled WGS sequence"/>
</dbReference>
<reference evidence="2 3" key="1">
    <citation type="submission" date="2008-07" db="EMBL/GenBank/DDBJ databases">
        <authorList>
            <person name="El-Sayed N."/>
            <person name="Caler E."/>
            <person name="Inman J."/>
            <person name="Amedeo P."/>
            <person name="Hass B."/>
            <person name="Wortman J."/>
        </authorList>
    </citation>
    <scope>NUCLEOTIDE SEQUENCE [LARGE SCALE GENOMIC DNA]</scope>
    <source>
        <strain evidence="3">ATCC 50983 / TXsc</strain>
    </source>
</reference>
<dbReference type="EMBL" id="GG672124">
    <property type="protein sequence ID" value="EER17322.1"/>
    <property type="molecule type" value="Genomic_DNA"/>
</dbReference>
<dbReference type="InParanoid" id="C5KDL9"/>
<organism evidence="3">
    <name type="scientific">Perkinsus marinus (strain ATCC 50983 / TXsc)</name>
    <dbReference type="NCBI Taxonomy" id="423536"/>
    <lineage>
        <taxon>Eukaryota</taxon>
        <taxon>Sar</taxon>
        <taxon>Alveolata</taxon>
        <taxon>Perkinsozoa</taxon>
        <taxon>Perkinsea</taxon>
        <taxon>Perkinsida</taxon>
        <taxon>Perkinsidae</taxon>
        <taxon>Perkinsus</taxon>
    </lineage>
</organism>
<gene>
    <name evidence="2" type="ORF">Pmar_PMAR022259</name>
</gene>
<dbReference type="InterPro" id="IPR002048">
    <property type="entry name" value="EF_hand_dom"/>
</dbReference>
<dbReference type="GO" id="GO:0005509">
    <property type="term" value="F:calcium ion binding"/>
    <property type="evidence" value="ECO:0007669"/>
    <property type="project" value="InterPro"/>
</dbReference>
<dbReference type="AlphaFoldDB" id="C5KDL9"/>
<evidence type="ECO:0000313" key="2">
    <source>
        <dbReference type="EMBL" id="EER17322.1"/>
    </source>
</evidence>
<protein>
    <recommendedName>
        <fullName evidence="1">EF-hand domain-containing protein</fullName>
    </recommendedName>
</protein>
<keyword evidence="3" id="KW-1185">Reference proteome</keyword>
<dbReference type="SUPFAM" id="SSF47473">
    <property type="entry name" value="EF-hand"/>
    <property type="match status" value="1"/>
</dbReference>
<feature type="non-terminal residue" evidence="2">
    <location>
        <position position="1"/>
    </location>
</feature>
<dbReference type="OrthoDB" id="431647at2759"/>
<sequence length="72" mass="8124">VQEKFETLGIPMKDAEQLFRLMDPSGLGEIKLTEFLASCMQLVSKTTAHSFSQQPLDSGDFNNVVERFPVYL</sequence>
<dbReference type="InterPro" id="IPR011992">
    <property type="entry name" value="EF-hand-dom_pair"/>
</dbReference>
<evidence type="ECO:0000259" key="1">
    <source>
        <dbReference type="PROSITE" id="PS50222"/>
    </source>
</evidence>
<evidence type="ECO:0000313" key="3">
    <source>
        <dbReference type="Proteomes" id="UP000007800"/>
    </source>
</evidence>
<feature type="domain" description="EF-hand" evidence="1">
    <location>
        <begin position="10"/>
        <end position="45"/>
    </location>
</feature>